<keyword evidence="3" id="KW-1185">Reference proteome</keyword>
<dbReference type="PANTHER" id="PTHR38659:SF1">
    <property type="entry name" value="METAL DEPENDENT PHOSPHOHYDROLASE"/>
    <property type="match status" value="1"/>
</dbReference>
<dbReference type="EMBL" id="MDSU01000018">
    <property type="protein sequence ID" value="OSS41888.1"/>
    <property type="molecule type" value="Genomic_DNA"/>
</dbReference>
<evidence type="ECO:0000313" key="3">
    <source>
        <dbReference type="Proteomes" id="UP000194141"/>
    </source>
</evidence>
<dbReference type="Proteomes" id="UP000194141">
    <property type="component" value="Unassembled WGS sequence"/>
</dbReference>
<accession>A0A1X4XWJ5</accession>
<sequence length="183" mass="20814">MDRQEAYNLLCEYTKSESLIKHALAVEQAMRSYAQKFGEDENKWAMVGLLHDFDYEQYPTMQDHPYKGAEILRQKGYPEDIVKAILSHASYTNVERDTLMAKTLFAVDELSGFILACAYVMPDKKIASLSVKSVKKKLKDKAFARSVSRKGINDSIIELDIDLDEHIDFLIKSLSKIADKLGV</sequence>
<evidence type="ECO:0000313" key="2">
    <source>
        <dbReference type="EMBL" id="OSS41888.1"/>
    </source>
</evidence>
<name>A0A1X4XWJ5_9BACT</name>
<dbReference type="InterPro" id="IPR006674">
    <property type="entry name" value="HD_domain"/>
</dbReference>
<organism evidence="2 3">
    <name type="scientific">Desulfurella amilsii</name>
    <dbReference type="NCBI Taxonomy" id="1562698"/>
    <lineage>
        <taxon>Bacteria</taxon>
        <taxon>Pseudomonadati</taxon>
        <taxon>Campylobacterota</taxon>
        <taxon>Desulfurellia</taxon>
        <taxon>Desulfurellales</taxon>
        <taxon>Desulfurellaceae</taxon>
        <taxon>Desulfurella</taxon>
    </lineage>
</organism>
<evidence type="ECO:0000259" key="1">
    <source>
        <dbReference type="Pfam" id="PF01966"/>
    </source>
</evidence>
<dbReference type="Pfam" id="PF01966">
    <property type="entry name" value="HD"/>
    <property type="match status" value="1"/>
</dbReference>
<comment type="caution">
    <text evidence="2">The sequence shown here is derived from an EMBL/GenBank/DDBJ whole genome shotgun (WGS) entry which is preliminary data.</text>
</comment>
<dbReference type="Gene3D" id="1.10.3210.10">
    <property type="entry name" value="Hypothetical protein af1432"/>
    <property type="match status" value="2"/>
</dbReference>
<gene>
    <name evidence="2" type="ORF">DESAMIL20_1441</name>
</gene>
<feature type="domain" description="HD" evidence="1">
    <location>
        <begin position="20"/>
        <end position="111"/>
    </location>
</feature>
<dbReference type="PANTHER" id="PTHR38659">
    <property type="entry name" value="METAL-DEPENDENT PHOSPHOHYDROLASE"/>
    <property type="match status" value="1"/>
</dbReference>
<dbReference type="NCBIfam" id="TIGR00277">
    <property type="entry name" value="HDIG"/>
    <property type="match status" value="1"/>
</dbReference>
<dbReference type="AlphaFoldDB" id="A0A1X4XWJ5"/>
<dbReference type="SUPFAM" id="SSF109604">
    <property type="entry name" value="HD-domain/PDEase-like"/>
    <property type="match status" value="1"/>
</dbReference>
<proteinExistence type="predicted"/>
<protein>
    <submittedName>
        <fullName evidence="2">HDIG domain protein</fullName>
    </submittedName>
</protein>
<dbReference type="CDD" id="cd00077">
    <property type="entry name" value="HDc"/>
    <property type="match status" value="1"/>
</dbReference>
<dbReference type="InterPro" id="IPR003607">
    <property type="entry name" value="HD/PDEase_dom"/>
</dbReference>
<dbReference type="STRING" id="1562698.DESAMIL20_1441"/>
<reference evidence="2 3" key="1">
    <citation type="journal article" date="2017" name="Front. Microbiol.">
        <title>Genome Sequence of Desulfurella amilsii Strain TR1 and Comparative Genomics of Desulfurellaceae Family.</title>
        <authorList>
            <person name="Florentino A.P."/>
            <person name="Stams A.J."/>
            <person name="Sanchez-Andrea I."/>
        </authorList>
    </citation>
    <scope>NUCLEOTIDE SEQUENCE [LARGE SCALE GENOMIC DNA]</scope>
    <source>
        <strain evidence="2 3">TR1</strain>
    </source>
</reference>
<dbReference type="OrthoDB" id="9801160at2"/>
<dbReference type="InterPro" id="IPR006675">
    <property type="entry name" value="HDIG_dom"/>
</dbReference>